<organism evidence="4 5">
    <name type="scientific">Spinacia oleracea</name>
    <name type="common">Spinach</name>
    <dbReference type="NCBI Taxonomy" id="3562"/>
    <lineage>
        <taxon>Eukaryota</taxon>
        <taxon>Viridiplantae</taxon>
        <taxon>Streptophyta</taxon>
        <taxon>Embryophyta</taxon>
        <taxon>Tracheophyta</taxon>
        <taxon>Spermatophyta</taxon>
        <taxon>Magnoliopsida</taxon>
        <taxon>eudicotyledons</taxon>
        <taxon>Gunneridae</taxon>
        <taxon>Pentapetalae</taxon>
        <taxon>Caryophyllales</taxon>
        <taxon>Chenopodiaceae</taxon>
        <taxon>Chenopodioideae</taxon>
        <taxon>Anserineae</taxon>
        <taxon>Spinacia</taxon>
    </lineage>
</organism>
<feature type="domain" description="DUF7915" evidence="3">
    <location>
        <begin position="164"/>
        <end position="313"/>
    </location>
</feature>
<accession>A0ABM3RH36</accession>
<evidence type="ECO:0000259" key="3">
    <source>
        <dbReference type="Pfam" id="PF25502"/>
    </source>
</evidence>
<evidence type="ECO:0000256" key="1">
    <source>
        <dbReference type="SAM" id="MobiDB-lite"/>
    </source>
</evidence>
<name>A0ABM3RH36_SPIOL</name>
<dbReference type="PANTHER" id="PTHR33913:SF1">
    <property type="entry name" value="DRBM DOMAIN-CONTAINING PROTEIN"/>
    <property type="match status" value="1"/>
</dbReference>
<reference evidence="4" key="1">
    <citation type="journal article" date="2021" name="Nat. Commun.">
        <title>Genomic analyses provide insights into spinach domestication and the genetic basis of agronomic traits.</title>
        <authorList>
            <person name="Cai X."/>
            <person name="Sun X."/>
            <person name="Xu C."/>
            <person name="Sun H."/>
            <person name="Wang X."/>
            <person name="Ge C."/>
            <person name="Zhang Z."/>
            <person name="Wang Q."/>
            <person name="Fei Z."/>
            <person name="Jiao C."/>
            <person name="Wang Q."/>
        </authorList>
    </citation>
    <scope>NUCLEOTIDE SEQUENCE [LARGE SCALE GENOMIC DNA]</scope>
    <source>
        <strain evidence="4">cv. Varoflay</strain>
    </source>
</reference>
<evidence type="ECO:0000259" key="2">
    <source>
        <dbReference type="Pfam" id="PF25500"/>
    </source>
</evidence>
<keyword evidence="4" id="KW-1185">Reference proteome</keyword>
<feature type="compositionally biased region" description="Basic and acidic residues" evidence="1">
    <location>
        <begin position="422"/>
        <end position="432"/>
    </location>
</feature>
<feature type="compositionally biased region" description="Polar residues" evidence="1">
    <location>
        <begin position="453"/>
        <end position="464"/>
    </location>
</feature>
<proteinExistence type="predicted"/>
<gene>
    <name evidence="5 6" type="primary">LOC110789104</name>
</gene>
<dbReference type="PANTHER" id="PTHR33913">
    <property type="entry name" value="ALEURONE LAYER MORPHOGENESIS PROTEIN"/>
    <property type="match status" value="1"/>
</dbReference>
<evidence type="ECO:0000313" key="4">
    <source>
        <dbReference type="Proteomes" id="UP000813463"/>
    </source>
</evidence>
<dbReference type="InterPro" id="IPR057237">
    <property type="entry name" value="DUF7915"/>
</dbReference>
<reference evidence="5 6" key="2">
    <citation type="submission" date="2025-05" db="UniProtKB">
        <authorList>
            <consortium name="RefSeq"/>
        </authorList>
    </citation>
    <scope>IDENTIFICATION</scope>
    <source>
        <tissue evidence="5 6">Leaf</tissue>
    </source>
</reference>
<dbReference type="InterPro" id="IPR057235">
    <property type="entry name" value="DUF7913"/>
</dbReference>
<feature type="region of interest" description="Disordered" evidence="1">
    <location>
        <begin position="398"/>
        <end position="464"/>
    </location>
</feature>
<dbReference type="RefSeq" id="XP_056694926.1">
    <property type="nucleotide sequence ID" value="XM_056838948.1"/>
</dbReference>
<dbReference type="RefSeq" id="XP_056694925.1">
    <property type="nucleotide sequence ID" value="XM_056838947.1"/>
</dbReference>
<sequence length="703" mass="77868">MLGMDASVEMGPTEGAVLALLDFLVDPLLPARSSSREAITPAQEELVAKQVHAVVLLYNYYHRKQHLDLDFLDFQSFCKLAVVLKPSLQSYCTLMERTDYAELDDLDKHLSLTEKAIMNACDTARSLDASNNKPDIEGWPVTKVAVFLFDPRRENCYLFHGSITKGVWSAIEKEVNAPSQGSEAVNKKTRVIKKASKENQTADETVLRQLAYIAVKETCGTLICSLGINYCDLKILENHLVYSTSKEKTAVRLYIMQCRQTNLNVDLVPINDVMDSLHGPLVRKGSSSWIFTSVVEYFHLLPFSDKLSDCLAREIPLGSPQHFEETKEDGKQQSDAGAEYEYFSGFPSLEDPLLNISESMEATKEVRNGRRHHLKEDGIQYVSQGSEALDVFPNVSSFNINKEPPPSNSQHPEAGQVVKNDSGYRRRGDHVEPVVYKKRNKSIKNNSSKNPGGKTTNAPTDFPRQSNYQSIVVADFPITSSREHDVAGTSSGNGFADIVMPHQDGKQNCVSSEADFKHFRKFQLAIASKDKLISNTALSVLLRKREQLSLQVRSFEDEIAVCDRSIQTILSGGEDDLAVKIDSILDGCNENCLRTVGAAGDKASLHLEDQGLASIGKRRRLSEANMCTQSPCQELDGLCNANFWFLPTYCLSTSEGGFQATVTLKGIDFECSSEGTIQTNPCEARNSAASNILVKLRSMQAES</sequence>
<dbReference type="Proteomes" id="UP000813463">
    <property type="component" value="Chromosome 3"/>
</dbReference>
<dbReference type="GeneID" id="110789104"/>
<dbReference type="SUPFAM" id="SSF54768">
    <property type="entry name" value="dsRNA-binding domain-like"/>
    <property type="match status" value="1"/>
</dbReference>
<dbReference type="Pfam" id="PF25502">
    <property type="entry name" value="DUF7915"/>
    <property type="match status" value="1"/>
</dbReference>
<dbReference type="Pfam" id="PF25500">
    <property type="entry name" value="DUF7913"/>
    <property type="match status" value="1"/>
</dbReference>
<feature type="domain" description="DUF7913" evidence="2">
    <location>
        <begin position="10"/>
        <end position="128"/>
    </location>
</feature>
<protein>
    <submittedName>
        <fullName evidence="5 6">Uncharacterized protein isoform X1</fullName>
    </submittedName>
</protein>
<evidence type="ECO:0000313" key="6">
    <source>
        <dbReference type="RefSeq" id="XP_056694926.1"/>
    </source>
</evidence>
<evidence type="ECO:0000313" key="5">
    <source>
        <dbReference type="RefSeq" id="XP_056694925.1"/>
    </source>
</evidence>